<evidence type="ECO:0000313" key="9">
    <source>
        <dbReference type="Proteomes" id="UP001338125"/>
    </source>
</evidence>
<evidence type="ECO:0000256" key="6">
    <source>
        <dbReference type="ARBA" id="ARBA00023136"/>
    </source>
</evidence>
<dbReference type="EMBL" id="JAVFKD010000012">
    <property type="protein sequence ID" value="KAK5993247.1"/>
    <property type="molecule type" value="Genomic_DNA"/>
</dbReference>
<proteinExistence type="predicted"/>
<dbReference type="InterPro" id="IPR005282">
    <property type="entry name" value="LC_transporter"/>
</dbReference>
<name>A0ABR0SM57_9HYPO</name>
<evidence type="ECO:0000256" key="3">
    <source>
        <dbReference type="ARBA" id="ARBA00022692"/>
    </source>
</evidence>
<comment type="caution">
    <text evidence="8">The sequence shown here is derived from an EMBL/GenBank/DDBJ whole genome shotgun (WGS) entry which is preliminary data.</text>
</comment>
<protein>
    <submittedName>
        <fullName evidence="8">Cystinosin-like protein</fullName>
    </submittedName>
</protein>
<evidence type="ECO:0000256" key="7">
    <source>
        <dbReference type="SAM" id="Phobius"/>
    </source>
</evidence>
<evidence type="ECO:0000256" key="5">
    <source>
        <dbReference type="ARBA" id="ARBA00022989"/>
    </source>
</evidence>
<accession>A0ABR0SM57</accession>
<keyword evidence="6 7" id="KW-0472">Membrane</keyword>
<evidence type="ECO:0000313" key="8">
    <source>
        <dbReference type="EMBL" id="KAK5993247.1"/>
    </source>
</evidence>
<keyword evidence="3 7" id="KW-0812">Transmembrane</keyword>
<dbReference type="PANTHER" id="PTHR13131">
    <property type="entry name" value="CYSTINOSIN"/>
    <property type="match status" value="1"/>
</dbReference>
<feature type="transmembrane region" description="Helical" evidence="7">
    <location>
        <begin position="7"/>
        <end position="25"/>
    </location>
</feature>
<comment type="subcellular location">
    <subcellularLocation>
        <location evidence="1">Endomembrane system</location>
        <topology evidence="1">Multi-pass membrane protein</topology>
    </subcellularLocation>
</comment>
<evidence type="ECO:0000256" key="2">
    <source>
        <dbReference type="ARBA" id="ARBA00022448"/>
    </source>
</evidence>
<keyword evidence="4" id="KW-0677">Repeat</keyword>
<evidence type="ECO:0000256" key="4">
    <source>
        <dbReference type="ARBA" id="ARBA00022737"/>
    </source>
</evidence>
<feature type="transmembrane region" description="Helical" evidence="7">
    <location>
        <begin position="85"/>
        <end position="104"/>
    </location>
</feature>
<feature type="transmembrane region" description="Helical" evidence="7">
    <location>
        <begin position="45"/>
        <end position="64"/>
    </location>
</feature>
<dbReference type="PANTHER" id="PTHR13131:SF5">
    <property type="entry name" value="CYSTINOSIN"/>
    <property type="match status" value="1"/>
</dbReference>
<gene>
    <name evidence="8" type="ORF">PT974_06676</name>
</gene>
<dbReference type="Gene3D" id="1.20.1280.290">
    <property type="match status" value="2"/>
</dbReference>
<dbReference type="Pfam" id="PF04193">
    <property type="entry name" value="PQ-loop"/>
    <property type="match status" value="2"/>
</dbReference>
<organism evidence="8 9">
    <name type="scientific">Cladobotryum mycophilum</name>
    <dbReference type="NCBI Taxonomy" id="491253"/>
    <lineage>
        <taxon>Eukaryota</taxon>
        <taxon>Fungi</taxon>
        <taxon>Dikarya</taxon>
        <taxon>Ascomycota</taxon>
        <taxon>Pezizomycotina</taxon>
        <taxon>Sordariomycetes</taxon>
        <taxon>Hypocreomycetidae</taxon>
        <taxon>Hypocreales</taxon>
        <taxon>Hypocreaceae</taxon>
        <taxon>Cladobotryum</taxon>
    </lineage>
</organism>
<keyword evidence="2" id="KW-0813">Transport</keyword>
<keyword evidence="9" id="KW-1185">Reference proteome</keyword>
<evidence type="ECO:0000256" key="1">
    <source>
        <dbReference type="ARBA" id="ARBA00004127"/>
    </source>
</evidence>
<reference evidence="8 9" key="1">
    <citation type="submission" date="2024-01" db="EMBL/GenBank/DDBJ databases">
        <title>Complete genome of Cladobotryum mycophilum ATHUM6906.</title>
        <authorList>
            <person name="Christinaki A.C."/>
            <person name="Myridakis A.I."/>
            <person name="Kouvelis V.N."/>
        </authorList>
    </citation>
    <scope>NUCLEOTIDE SEQUENCE [LARGE SCALE GENOMIC DNA]</scope>
    <source>
        <strain evidence="8 9">ATHUM6906</strain>
    </source>
</reference>
<keyword evidence="5 7" id="KW-1133">Transmembrane helix</keyword>
<dbReference type="Proteomes" id="UP001338125">
    <property type="component" value="Unassembled WGS sequence"/>
</dbReference>
<feature type="transmembrane region" description="Helical" evidence="7">
    <location>
        <begin position="124"/>
        <end position="143"/>
    </location>
</feature>
<dbReference type="InterPro" id="IPR006603">
    <property type="entry name" value="PQ-loop_rpt"/>
</dbReference>
<dbReference type="SMART" id="SM00679">
    <property type="entry name" value="CTNS"/>
    <property type="match status" value="2"/>
</dbReference>
<sequence length="274" mass="30584">MDGFLRFLSGLFGWIYFIWWSASFYPQPLLNYDRKSTTGTTVDFPLINCLGYLAYSISNIAFYYSPLIRSQYAARYHNTTPTVQFNDVTFAVHALILSIITASQYFLSSAWSFGPNPGNKPSRFILGIFGGGILGVLTTLLIVGTTPSGDPSIDWCELDVIYAIGYVKVVVTLVKYTPQILANRRNKSTQGWSIWQILLDVGGGILSLSQLGIDSYLLRDWSGITGNPIKLAIGNASLVFDSIFMVQHYILYNKKSVSDPESEALLEEDRQHLD</sequence>